<keyword evidence="7 12" id="KW-0732">Signal</keyword>
<evidence type="ECO:0000256" key="6">
    <source>
        <dbReference type="ARBA" id="ARBA00022679"/>
    </source>
</evidence>
<dbReference type="GO" id="GO:0047849">
    <property type="term" value="F:dextransucrase activity"/>
    <property type="evidence" value="ECO:0007669"/>
    <property type="project" value="UniProtKB-EC"/>
</dbReference>
<dbReference type="EMBL" id="ALIF01000001">
    <property type="protein sequence ID" value="EJO16941.1"/>
    <property type="molecule type" value="Genomic_DNA"/>
</dbReference>
<dbReference type="EC" id="2.4.1.5" evidence="4"/>
<proteinExistence type="inferred from homology"/>
<dbReference type="NCBIfam" id="TIGR04035">
    <property type="entry name" value="glucan_65_rpt"/>
    <property type="match status" value="4"/>
</dbReference>
<evidence type="ECO:0000256" key="10">
    <source>
        <dbReference type="ARBA" id="ARBA00032238"/>
    </source>
</evidence>
<dbReference type="Pfam" id="PF02324">
    <property type="entry name" value="Glyco_hydro_70"/>
    <property type="match status" value="1"/>
</dbReference>
<dbReference type="Gene3D" id="2.10.270.10">
    <property type="entry name" value="Cholin Binding"/>
    <property type="match status" value="4"/>
</dbReference>
<name>J7THY6_STRSL</name>
<dbReference type="Pfam" id="PF19127">
    <property type="entry name" value="Choline_bind_3"/>
    <property type="match status" value="5"/>
</dbReference>
<reference evidence="14 15" key="1">
    <citation type="journal article" date="2012" name="J. Bacteriol.">
        <title>Genome Sequence of the Lantibiotic Bacteriocin Producer Streptococcus salivarius Strain K12.</title>
        <authorList>
            <person name="Barretto C."/>
            <person name="Alvarez-Martin P."/>
            <person name="Foata F."/>
            <person name="Renault P."/>
            <person name="Berger B."/>
        </authorList>
    </citation>
    <scope>NUCLEOTIDE SEQUENCE [LARGE SCALE GENOMIC DNA]</scope>
    <source>
        <strain evidence="14 15">K12</strain>
    </source>
</reference>
<dbReference type="SUPFAM" id="SSF69360">
    <property type="entry name" value="Cell wall binding repeat"/>
    <property type="match status" value="4"/>
</dbReference>
<dbReference type="PATRIC" id="fig|1200793.3.peg.825"/>
<feature type="signal peptide" evidence="12">
    <location>
        <begin position="1"/>
        <end position="34"/>
    </location>
</feature>
<comment type="similarity">
    <text evidence="3">Belongs to the glycosyl hydrolase 70 family.</text>
</comment>
<dbReference type="InterPro" id="IPR003318">
    <property type="entry name" value="Glyco_hydro70cat"/>
</dbReference>
<dbReference type="GO" id="GO:0009250">
    <property type="term" value="P:glucan biosynthetic process"/>
    <property type="evidence" value="ECO:0007669"/>
    <property type="project" value="InterPro"/>
</dbReference>
<evidence type="ECO:0000256" key="1">
    <source>
        <dbReference type="ARBA" id="ARBA00001152"/>
    </source>
</evidence>
<organism evidence="14 15">
    <name type="scientific">Streptococcus salivarius K12</name>
    <dbReference type="NCBI Taxonomy" id="1200793"/>
    <lineage>
        <taxon>Bacteria</taxon>
        <taxon>Bacillati</taxon>
        <taxon>Bacillota</taxon>
        <taxon>Bacilli</taxon>
        <taxon>Lactobacillales</taxon>
        <taxon>Streptococcaceae</taxon>
        <taxon>Streptococcus</taxon>
    </lineage>
</organism>
<dbReference type="Gene3D" id="2.30.30.420">
    <property type="entry name" value="glucansucrase"/>
    <property type="match status" value="1"/>
</dbReference>
<evidence type="ECO:0000313" key="14">
    <source>
        <dbReference type="EMBL" id="EJO16941.1"/>
    </source>
</evidence>
<dbReference type="Gene3D" id="3.20.20.470">
    <property type="entry name" value="Glucansucrase"/>
    <property type="match status" value="1"/>
</dbReference>
<feature type="region of interest" description="Disordered" evidence="11">
    <location>
        <begin position="72"/>
        <end position="111"/>
    </location>
</feature>
<gene>
    <name evidence="14" type="ORF">RSSL_01963</name>
</gene>
<sequence length="1601" mass="176673">MNMENKVRYKLHKVKKQWVTLVVASAALATIVGASVTTSSLVSAEEINNSNASPSTTTVGENTNPVVEKEVSATTDVASTATATTTDNTTVTADKPAETTVQPNSGTTSDRAAAVEVEAKPETTAKPEVAAKPETATSAEVATNAGLATPTAEKSNELSEAEIKAAVSLDNIKKEKDGKYYYLLEDGSHKKNFAITVNGQVLYFDENGALSSTSTYSFTQETTNLVTDFTKNNAAYDSTKASFELVDGYLTADSWYRPKEILEAGTTWKASTEKDFRPLLMSWWPDKDTQVAYLNYMTKALSNGEETKDVFTIENSQASLNAAAQIIQRKIEVKIAANKSTDWLRQSIEAFVKDQDKWNINSESPGKEHFQKGALLFVNSDLTKWANSDYRKLDQTATSRLAKDKIKSGSDAGYEFLLSSDIDNSNPIVQAEMLNQLYYFMNWGQIVFGDKDKDAHFDGIRVDAVDNVSIDMLQLVSSYMKAAYKVNESEARALANISILEAWSQNDPYYVDEHNTAALSMDNGLRLSIVHGLTRPVTNKGTGARNASMKDLINGGYFGLSNRAEVTSYDQLGFATYLFVRAHDSEVQTVIADIISKKIDPTTDGFTFTLDQLKQAFDIYNADMLKVDKEYTHSNIPAAYALMLQTIGAATRVYYGDLYTDNGQYMAKKSPYFDQITTLLKARSKYVAGGQTSYIHNLAGDGVSSAKDNKEVLVSVRYGQDLMSKTDTEGGKYGRNSGMLTLIANNPDLKLADGETITVNMGAAHKNQAYRPLLLGTDKGIVSSLNDSDTKVVKYTDAQGNLVFTADEIKGFKTVDMSGYLSVWVPVGATDDQNVLAKPSTKVYKEGDKVYNSSAALEAQVIYEGFSNFQDFVKEDSQYTNKLIAANADLFKSWGITSFEIAPQYVSSKDGTFLDSIIENGYAFTDRYDFAMSKNNKYGSKEDLRDALKALHKQGIQVIADWVPDQLYTLPGKEVVTATRTDTHGKVLDDTSLVNKLYVTNTKSSGNDFQAQYGGAFLDKLQKLYPEIFKEVMEASGKTIDPSVKIKQWEAKYFNGTNIQKRGSDYVLSDGKLYFTVNDKGTFLPAALTGDTKAKTGFAYDGKGVTYYTTSGTQAKSQFVTYNGKQYYFNDKGYLVTGEQTIDGSNYFFLPNGVMFTDGVIKNAKGQSMVYGKSGKLTTQTGWKEVTVKDDSGKEEKFYQYFFKGGIMATGLTEVEGKEKYFYDNGYQAKGIFIPTKDGHLMFFCGDSGERKYSDFFEQDGNWYYANDKGYVATGFTKVGKQNLYFNEKGVQVKNRFFQVGDATYYANNEGDVLRGAQTINGDELYFDESGKQVKGEFVNNPDGTTSYYDAITGVKLVDTSLVVNGQTFNIDAKGVVTKAHTPGFYTTGDNNWFYADSHGRNVTGAQIINGQHLYFDANGRQVKGGFVMNTDGSRSFYHWNTGDKLVSTFFTTGHDRWYYADDKGNVVTGAQVINGQKLFFATDGKQVKGDFATNANGSRSYYHGATGNKLVSTFFTTGDNNWYYADAKGEVVVGEQTINGQNLYFDQTGKQVKGATATNPDGSISYYDVHTGEKVINRWVKIPSGQWVYFNAQGKGYVSN</sequence>
<dbReference type="Proteomes" id="UP000006983">
    <property type="component" value="Unassembled WGS sequence"/>
</dbReference>
<keyword evidence="6 14" id="KW-0808">Transferase</keyword>
<evidence type="ECO:0000256" key="12">
    <source>
        <dbReference type="SAM" id="SignalP"/>
    </source>
</evidence>
<evidence type="ECO:0000259" key="13">
    <source>
        <dbReference type="Pfam" id="PF02324"/>
    </source>
</evidence>
<evidence type="ECO:0000256" key="7">
    <source>
        <dbReference type="ARBA" id="ARBA00022729"/>
    </source>
</evidence>
<dbReference type="Gene3D" id="2.30.30.20">
    <property type="entry name" value="Aspartate carbamoyltransferase regulatory subunit, C-terminal domain"/>
    <property type="match status" value="1"/>
</dbReference>
<dbReference type="InterPro" id="IPR022263">
    <property type="entry name" value="KxYKxGKxW"/>
</dbReference>
<feature type="region of interest" description="Disordered" evidence="11">
    <location>
        <begin position="118"/>
        <end position="137"/>
    </location>
</feature>
<evidence type="ECO:0000256" key="9">
    <source>
        <dbReference type="ARBA" id="ARBA00029911"/>
    </source>
</evidence>
<accession>J7THY6</accession>
<dbReference type="Pfam" id="PF01473">
    <property type="entry name" value="Choline_bind_1"/>
    <property type="match status" value="1"/>
</dbReference>
<feature type="compositionally biased region" description="Basic and acidic residues" evidence="11">
    <location>
        <begin position="118"/>
        <end position="131"/>
    </location>
</feature>
<evidence type="ECO:0000256" key="8">
    <source>
        <dbReference type="ARBA" id="ARBA00022737"/>
    </source>
</evidence>
<evidence type="ECO:0000256" key="2">
    <source>
        <dbReference type="ARBA" id="ARBA00003243"/>
    </source>
</evidence>
<comment type="caution">
    <text evidence="14">The sequence shown here is derived from an EMBL/GenBank/DDBJ whole genome shotgun (WGS) entry which is preliminary data.</text>
</comment>
<dbReference type="Pfam" id="PF19258">
    <property type="entry name" value="KxYKxGKxW_sig"/>
    <property type="match status" value="1"/>
</dbReference>
<feature type="chain" id="PRO_5039272711" description="dextransucrase" evidence="12">
    <location>
        <begin position="35"/>
        <end position="1601"/>
    </location>
</feature>
<evidence type="ECO:0000256" key="4">
    <source>
        <dbReference type="ARBA" id="ARBA00012592"/>
    </source>
</evidence>
<feature type="domain" description="Glycoside hydrolase family 70 catalytic" evidence="13">
    <location>
        <begin position="279"/>
        <end position="1103"/>
    </location>
</feature>
<dbReference type="InterPro" id="IPR018337">
    <property type="entry name" value="Cell_wall/Cho-bd_repeat"/>
</dbReference>
<evidence type="ECO:0000256" key="3">
    <source>
        <dbReference type="ARBA" id="ARBA00009247"/>
    </source>
</evidence>
<keyword evidence="8" id="KW-0677">Repeat</keyword>
<dbReference type="GO" id="GO:0046527">
    <property type="term" value="F:glucosyltransferase activity"/>
    <property type="evidence" value="ECO:0007669"/>
    <property type="project" value="InterPro"/>
</dbReference>
<dbReference type="SUPFAM" id="SSF51445">
    <property type="entry name" value="(Trans)glycosidases"/>
    <property type="match status" value="2"/>
</dbReference>
<feature type="compositionally biased region" description="Low complexity" evidence="11">
    <location>
        <begin position="72"/>
        <end position="94"/>
    </location>
</feature>
<dbReference type="InterPro" id="IPR017853">
    <property type="entry name" value="GH"/>
</dbReference>
<dbReference type="InterPro" id="IPR027636">
    <property type="entry name" value="Glucan-bd_rpt"/>
</dbReference>
<evidence type="ECO:0000313" key="15">
    <source>
        <dbReference type="Proteomes" id="UP000006983"/>
    </source>
</evidence>
<comment type="catalytic activity">
    <reaction evidence="1">
        <text>[(1-&gt;6)-alpha-D-glucosyl](n) + sucrose = [(1-&gt;6)-alpha-D-glucosyl](n+1) + D-fructose</text>
        <dbReference type="Rhea" id="RHEA:18825"/>
        <dbReference type="Rhea" id="RHEA-COMP:11144"/>
        <dbReference type="Rhea" id="RHEA-COMP:11145"/>
        <dbReference type="ChEBI" id="CHEBI:17992"/>
        <dbReference type="ChEBI" id="CHEBI:18269"/>
        <dbReference type="ChEBI" id="CHEBI:37721"/>
        <dbReference type="EC" id="2.4.1.5"/>
    </reaction>
</comment>
<comment type="function">
    <text evidence="2">Production of extracellular glucans, that are thought to play a key role in the development of the dental plaque because of their ability to adhere to smooth surfaces and mediate the aggregation of bacterial cells and food debris.</text>
</comment>
<protein>
    <recommendedName>
        <fullName evidence="4">dextransucrase</fullName>
        <ecNumber evidence="4">2.4.1.5</ecNumber>
    </recommendedName>
    <alternativeName>
        <fullName evidence="9">Dextransucrase</fullName>
    </alternativeName>
    <alternativeName>
        <fullName evidence="10">Sucrose 6-glucosyltransferase</fullName>
    </alternativeName>
</protein>
<feature type="compositionally biased region" description="Polar residues" evidence="11">
    <location>
        <begin position="99"/>
        <end position="110"/>
    </location>
</feature>
<dbReference type="NCBIfam" id="TIGR03715">
    <property type="entry name" value="KxYKxGKxW"/>
    <property type="match status" value="1"/>
</dbReference>
<keyword evidence="15" id="KW-1185">Reference proteome</keyword>
<keyword evidence="5 14" id="KW-0328">Glycosyltransferase</keyword>
<evidence type="ECO:0000256" key="11">
    <source>
        <dbReference type="SAM" id="MobiDB-lite"/>
    </source>
</evidence>
<evidence type="ECO:0000256" key="5">
    <source>
        <dbReference type="ARBA" id="ARBA00022676"/>
    </source>
</evidence>